<dbReference type="AlphaFoldDB" id="A0A9Q1FLV7"/>
<evidence type="ECO:0000313" key="2">
    <source>
        <dbReference type="Proteomes" id="UP001152622"/>
    </source>
</evidence>
<accession>A0A9Q1FLV7</accession>
<sequence length="61" mass="7090">MHQLGGKVTLIMRGSVAELDGERTVDPASPHRAVTYQRERVYRRHSHLIYLIILYMLRLTA</sequence>
<dbReference type="Proteomes" id="UP001152622">
    <property type="component" value="Chromosome 5"/>
</dbReference>
<protein>
    <submittedName>
        <fullName evidence="1">Uncharacterized protein</fullName>
    </submittedName>
</protein>
<gene>
    <name evidence="1" type="ORF">SKAU_G00179420</name>
</gene>
<name>A0A9Q1FLV7_SYNKA</name>
<reference evidence="1" key="1">
    <citation type="journal article" date="2023" name="Science">
        <title>Genome structures resolve the early diversification of teleost fishes.</title>
        <authorList>
            <person name="Parey E."/>
            <person name="Louis A."/>
            <person name="Montfort J."/>
            <person name="Bouchez O."/>
            <person name="Roques C."/>
            <person name="Iampietro C."/>
            <person name="Lluch J."/>
            <person name="Castinel A."/>
            <person name="Donnadieu C."/>
            <person name="Desvignes T."/>
            <person name="Floi Bucao C."/>
            <person name="Jouanno E."/>
            <person name="Wen M."/>
            <person name="Mejri S."/>
            <person name="Dirks R."/>
            <person name="Jansen H."/>
            <person name="Henkel C."/>
            <person name="Chen W.J."/>
            <person name="Zahm M."/>
            <person name="Cabau C."/>
            <person name="Klopp C."/>
            <person name="Thompson A.W."/>
            <person name="Robinson-Rechavi M."/>
            <person name="Braasch I."/>
            <person name="Lecointre G."/>
            <person name="Bobe J."/>
            <person name="Postlethwait J.H."/>
            <person name="Berthelot C."/>
            <person name="Roest Crollius H."/>
            <person name="Guiguen Y."/>
        </authorList>
    </citation>
    <scope>NUCLEOTIDE SEQUENCE</scope>
    <source>
        <strain evidence="1">WJC10195</strain>
    </source>
</reference>
<comment type="caution">
    <text evidence="1">The sequence shown here is derived from an EMBL/GenBank/DDBJ whole genome shotgun (WGS) entry which is preliminary data.</text>
</comment>
<proteinExistence type="predicted"/>
<evidence type="ECO:0000313" key="1">
    <source>
        <dbReference type="EMBL" id="KAJ8361417.1"/>
    </source>
</evidence>
<organism evidence="1 2">
    <name type="scientific">Synaphobranchus kaupii</name>
    <name type="common">Kaup's arrowtooth eel</name>
    <dbReference type="NCBI Taxonomy" id="118154"/>
    <lineage>
        <taxon>Eukaryota</taxon>
        <taxon>Metazoa</taxon>
        <taxon>Chordata</taxon>
        <taxon>Craniata</taxon>
        <taxon>Vertebrata</taxon>
        <taxon>Euteleostomi</taxon>
        <taxon>Actinopterygii</taxon>
        <taxon>Neopterygii</taxon>
        <taxon>Teleostei</taxon>
        <taxon>Anguilliformes</taxon>
        <taxon>Synaphobranchidae</taxon>
        <taxon>Synaphobranchus</taxon>
    </lineage>
</organism>
<dbReference type="EMBL" id="JAINUF010000005">
    <property type="protein sequence ID" value="KAJ8361417.1"/>
    <property type="molecule type" value="Genomic_DNA"/>
</dbReference>
<keyword evidence="2" id="KW-1185">Reference proteome</keyword>